<dbReference type="GO" id="GO:0005886">
    <property type="term" value="C:plasma membrane"/>
    <property type="evidence" value="ECO:0007669"/>
    <property type="project" value="UniProtKB-SubCell"/>
</dbReference>
<feature type="transmembrane region" description="Helical" evidence="6">
    <location>
        <begin position="35"/>
        <end position="58"/>
    </location>
</feature>
<organism evidence="8 9">
    <name type="scientific">Flavobacterium hiemivividum</name>
    <dbReference type="NCBI Taxonomy" id="2541734"/>
    <lineage>
        <taxon>Bacteria</taxon>
        <taxon>Pseudomonadati</taxon>
        <taxon>Bacteroidota</taxon>
        <taxon>Flavobacteriia</taxon>
        <taxon>Flavobacteriales</taxon>
        <taxon>Flavobacteriaceae</taxon>
        <taxon>Flavobacterium</taxon>
    </lineage>
</organism>
<proteinExistence type="predicted"/>
<keyword evidence="3 6" id="KW-0812">Transmembrane</keyword>
<evidence type="ECO:0000256" key="3">
    <source>
        <dbReference type="ARBA" id="ARBA00022692"/>
    </source>
</evidence>
<comment type="subcellular location">
    <subcellularLocation>
        <location evidence="1">Cell membrane</location>
        <topology evidence="1">Multi-pass membrane protein</topology>
    </subcellularLocation>
</comment>
<dbReference type="Proteomes" id="UP000294597">
    <property type="component" value="Unassembled WGS sequence"/>
</dbReference>
<keyword evidence="9" id="KW-1185">Reference proteome</keyword>
<dbReference type="Pfam" id="PF00892">
    <property type="entry name" value="EamA"/>
    <property type="match status" value="2"/>
</dbReference>
<dbReference type="InterPro" id="IPR050638">
    <property type="entry name" value="AA-Vitamin_Transporters"/>
</dbReference>
<keyword evidence="5 6" id="KW-0472">Membrane</keyword>
<gene>
    <name evidence="8" type="ORF">E0F98_00250</name>
</gene>
<evidence type="ECO:0000313" key="9">
    <source>
        <dbReference type="Proteomes" id="UP000294597"/>
    </source>
</evidence>
<dbReference type="SUPFAM" id="SSF103481">
    <property type="entry name" value="Multidrug resistance efflux transporter EmrE"/>
    <property type="match status" value="2"/>
</dbReference>
<keyword evidence="2" id="KW-1003">Cell membrane</keyword>
<dbReference type="AlphaFoldDB" id="A0A4R5D3P1"/>
<dbReference type="PANTHER" id="PTHR32322">
    <property type="entry name" value="INNER MEMBRANE TRANSPORTER"/>
    <property type="match status" value="1"/>
</dbReference>
<keyword evidence="4 6" id="KW-1133">Transmembrane helix</keyword>
<name>A0A4R5D3P1_9FLAO</name>
<protein>
    <submittedName>
        <fullName evidence="8">DMT family transporter</fullName>
    </submittedName>
</protein>
<dbReference type="InterPro" id="IPR037185">
    <property type="entry name" value="EmrE-like"/>
</dbReference>
<feature type="domain" description="EamA" evidence="7">
    <location>
        <begin position="155"/>
        <end position="291"/>
    </location>
</feature>
<comment type="caution">
    <text evidence="8">The sequence shown here is derived from an EMBL/GenBank/DDBJ whole genome shotgun (WGS) entry which is preliminary data.</text>
</comment>
<reference evidence="8 9" key="1">
    <citation type="submission" date="2019-03" db="EMBL/GenBank/DDBJ databases">
        <title>Flavobacterium TSA-D2 sp. nov., isolated from arctic soil.</title>
        <authorList>
            <person name="Chaudhary D.K."/>
        </authorList>
    </citation>
    <scope>NUCLEOTIDE SEQUENCE [LARGE SCALE GENOMIC DNA]</scope>
    <source>
        <strain evidence="8 9">TSA-D2</strain>
    </source>
</reference>
<feature type="domain" description="EamA" evidence="7">
    <location>
        <begin position="6"/>
        <end position="140"/>
    </location>
</feature>
<dbReference type="EMBL" id="SMFO01000001">
    <property type="protein sequence ID" value="TDE06091.1"/>
    <property type="molecule type" value="Genomic_DNA"/>
</dbReference>
<evidence type="ECO:0000259" key="7">
    <source>
        <dbReference type="Pfam" id="PF00892"/>
    </source>
</evidence>
<evidence type="ECO:0000256" key="1">
    <source>
        <dbReference type="ARBA" id="ARBA00004651"/>
    </source>
</evidence>
<feature type="transmembrane region" description="Helical" evidence="6">
    <location>
        <begin position="249"/>
        <end position="267"/>
    </location>
</feature>
<feature type="transmembrane region" description="Helical" evidence="6">
    <location>
        <begin position="70"/>
        <end position="89"/>
    </location>
</feature>
<feature type="transmembrane region" description="Helical" evidence="6">
    <location>
        <begin position="273"/>
        <end position="290"/>
    </location>
</feature>
<dbReference type="RefSeq" id="WP_132108069.1">
    <property type="nucleotide sequence ID" value="NZ_SMFO01000001.1"/>
</dbReference>
<dbReference type="InterPro" id="IPR000620">
    <property type="entry name" value="EamA_dom"/>
</dbReference>
<feature type="transmembrane region" description="Helical" evidence="6">
    <location>
        <begin position="151"/>
        <end position="173"/>
    </location>
</feature>
<feature type="transmembrane region" description="Helical" evidence="6">
    <location>
        <begin position="216"/>
        <end position="237"/>
    </location>
</feature>
<evidence type="ECO:0000313" key="8">
    <source>
        <dbReference type="EMBL" id="TDE06091.1"/>
    </source>
</evidence>
<feature type="transmembrane region" description="Helical" evidence="6">
    <location>
        <begin position="185"/>
        <end position="204"/>
    </location>
</feature>
<dbReference type="Gene3D" id="1.10.3730.20">
    <property type="match status" value="1"/>
</dbReference>
<evidence type="ECO:0000256" key="2">
    <source>
        <dbReference type="ARBA" id="ARBA00022475"/>
    </source>
</evidence>
<dbReference type="PANTHER" id="PTHR32322:SF18">
    <property type="entry name" value="S-ADENOSYLMETHIONINE_S-ADENOSYLHOMOCYSTEINE TRANSPORTER"/>
    <property type="match status" value="1"/>
</dbReference>
<evidence type="ECO:0000256" key="5">
    <source>
        <dbReference type="ARBA" id="ARBA00023136"/>
    </source>
</evidence>
<accession>A0A4R5D3P1</accession>
<evidence type="ECO:0000256" key="6">
    <source>
        <dbReference type="SAM" id="Phobius"/>
    </source>
</evidence>
<sequence>MNNQTKGVLFALCATLLWSVNFVIASGIKGHIPPVGLAFWRWAIASIFLAPFALKSTIKSRDLIRKNIRFLAITAVLGITIFNTLIYFSGRTTSAVNLSLIAISIPLFIVALSRIAFKEKVSTTKIIGIATIILGVLILITKGSLQSLFQIQFAFGDLLMLFACIFFASYTILVRMKPKELSPKVFLFTVFTLGTLFLFPFYLWEHIYYQKVVFDSTTIFATTYVGIFASLVSYYLWNEAITLIGTQKTAVIYYLIPVFSGILAYFFLNQNIILSQIISMGIIVFGLLITNRKKSILPVTLFMSIKKSIIK</sequence>
<feature type="transmembrane region" description="Helical" evidence="6">
    <location>
        <begin position="126"/>
        <end position="145"/>
    </location>
</feature>
<evidence type="ECO:0000256" key="4">
    <source>
        <dbReference type="ARBA" id="ARBA00022989"/>
    </source>
</evidence>
<feature type="transmembrane region" description="Helical" evidence="6">
    <location>
        <begin position="95"/>
        <end position="117"/>
    </location>
</feature>